<keyword evidence="1" id="KW-0479">Metal-binding</keyword>
<proteinExistence type="predicted"/>
<dbReference type="GO" id="GO:0046653">
    <property type="term" value="P:tetrahydrofolate metabolic process"/>
    <property type="evidence" value="ECO:0007669"/>
    <property type="project" value="TreeGrafter"/>
</dbReference>
<dbReference type="PROSITE" id="PS51332">
    <property type="entry name" value="B12_BINDING"/>
    <property type="match status" value="1"/>
</dbReference>
<reference evidence="4" key="1">
    <citation type="journal article" date="2014" name="Front. Microbiol.">
        <title>High frequency of phylogenetically diverse reductive dehalogenase-homologous genes in deep subseafloor sedimentary metagenomes.</title>
        <authorList>
            <person name="Kawai M."/>
            <person name="Futagami T."/>
            <person name="Toyoda A."/>
            <person name="Takaki Y."/>
            <person name="Nishi S."/>
            <person name="Hori S."/>
            <person name="Arai W."/>
            <person name="Tsubouchi T."/>
            <person name="Morono Y."/>
            <person name="Uchiyama I."/>
            <person name="Ito T."/>
            <person name="Fujiyama A."/>
            <person name="Inagaki F."/>
            <person name="Takami H."/>
        </authorList>
    </citation>
    <scope>NUCLEOTIDE SEQUENCE</scope>
    <source>
        <strain evidence="4">Expedition CK06-06</strain>
    </source>
</reference>
<accession>X1L9H9</accession>
<dbReference type="InterPro" id="IPR006158">
    <property type="entry name" value="Cobalamin-bd"/>
</dbReference>
<dbReference type="GO" id="GO:0031419">
    <property type="term" value="F:cobalamin binding"/>
    <property type="evidence" value="ECO:0007669"/>
    <property type="project" value="InterPro"/>
</dbReference>
<dbReference type="PANTHER" id="PTHR45833:SF1">
    <property type="entry name" value="METHIONINE SYNTHASE"/>
    <property type="match status" value="1"/>
</dbReference>
<comment type="caution">
    <text evidence="4">The sequence shown here is derived from an EMBL/GenBank/DDBJ whole genome shotgun (WGS) entry which is preliminary data.</text>
</comment>
<dbReference type="AlphaFoldDB" id="X1L9H9"/>
<evidence type="ECO:0000313" key="4">
    <source>
        <dbReference type="EMBL" id="GAI02496.1"/>
    </source>
</evidence>
<evidence type="ECO:0000259" key="3">
    <source>
        <dbReference type="PROSITE" id="PS51332"/>
    </source>
</evidence>
<dbReference type="InterPro" id="IPR050554">
    <property type="entry name" value="Met_Synthase/Corrinoid"/>
</dbReference>
<evidence type="ECO:0000256" key="2">
    <source>
        <dbReference type="ARBA" id="ARBA00023285"/>
    </source>
</evidence>
<name>X1L9H9_9ZZZZ</name>
<feature type="domain" description="B12-binding" evidence="3">
    <location>
        <begin position="1"/>
        <end position="49"/>
    </location>
</feature>
<dbReference type="Gene3D" id="3.40.50.280">
    <property type="entry name" value="Cobalamin-binding domain"/>
    <property type="match status" value="1"/>
</dbReference>
<dbReference type="GO" id="GO:0050667">
    <property type="term" value="P:homocysteine metabolic process"/>
    <property type="evidence" value="ECO:0007669"/>
    <property type="project" value="TreeGrafter"/>
</dbReference>
<dbReference type="GO" id="GO:0008705">
    <property type="term" value="F:methionine synthase activity"/>
    <property type="evidence" value="ECO:0007669"/>
    <property type="project" value="TreeGrafter"/>
</dbReference>
<dbReference type="EMBL" id="BARV01012192">
    <property type="protein sequence ID" value="GAI02496.1"/>
    <property type="molecule type" value="Genomic_DNA"/>
</dbReference>
<dbReference type="PANTHER" id="PTHR45833">
    <property type="entry name" value="METHIONINE SYNTHASE"/>
    <property type="match status" value="1"/>
</dbReference>
<dbReference type="InterPro" id="IPR036724">
    <property type="entry name" value="Cobalamin-bd_sf"/>
</dbReference>
<dbReference type="GO" id="GO:0005829">
    <property type="term" value="C:cytosol"/>
    <property type="evidence" value="ECO:0007669"/>
    <property type="project" value="TreeGrafter"/>
</dbReference>
<dbReference type="Pfam" id="PF02310">
    <property type="entry name" value="B12-binding"/>
    <property type="match status" value="1"/>
</dbReference>
<protein>
    <recommendedName>
        <fullName evidence="3">B12-binding domain-containing protein</fullName>
    </recommendedName>
</protein>
<sequence length="89" mass="9899">MMLEGAGFEIIDLGVDVSPEKFIETAKEKKADLVGLSALLTTTMPSMKDASSFSAFFSSDIRIWWFRESIRGTATLLPNFKECSIIFLV</sequence>
<gene>
    <name evidence="4" type="ORF">S06H3_22712</name>
</gene>
<organism evidence="4">
    <name type="scientific">marine sediment metagenome</name>
    <dbReference type="NCBI Taxonomy" id="412755"/>
    <lineage>
        <taxon>unclassified sequences</taxon>
        <taxon>metagenomes</taxon>
        <taxon>ecological metagenomes</taxon>
    </lineage>
</organism>
<evidence type="ECO:0000256" key="1">
    <source>
        <dbReference type="ARBA" id="ARBA00022723"/>
    </source>
</evidence>
<dbReference type="GO" id="GO:0046872">
    <property type="term" value="F:metal ion binding"/>
    <property type="evidence" value="ECO:0007669"/>
    <property type="project" value="UniProtKB-KW"/>
</dbReference>
<dbReference type="SUPFAM" id="SSF52242">
    <property type="entry name" value="Cobalamin (vitamin B12)-binding domain"/>
    <property type="match status" value="1"/>
</dbReference>
<keyword evidence="2" id="KW-0170">Cobalt</keyword>